<evidence type="ECO:0000313" key="2">
    <source>
        <dbReference type="EMBL" id="RPB17490.1"/>
    </source>
</evidence>
<proteinExistence type="predicted"/>
<feature type="compositionally biased region" description="Low complexity" evidence="1">
    <location>
        <begin position="37"/>
        <end position="46"/>
    </location>
</feature>
<evidence type="ECO:0000313" key="3">
    <source>
        <dbReference type="Proteomes" id="UP000277580"/>
    </source>
</evidence>
<dbReference type="EMBL" id="ML119105">
    <property type="protein sequence ID" value="RPB17490.1"/>
    <property type="molecule type" value="Genomic_DNA"/>
</dbReference>
<dbReference type="AlphaFoldDB" id="A0A3N4L3K8"/>
<feature type="compositionally biased region" description="Basic and acidic residues" evidence="1">
    <location>
        <begin position="88"/>
        <end position="97"/>
    </location>
</feature>
<keyword evidence="3" id="KW-1185">Reference proteome</keyword>
<name>A0A3N4L3K8_9PEZI</name>
<reference evidence="2 3" key="1">
    <citation type="journal article" date="2018" name="Nat. Ecol. Evol.">
        <title>Pezizomycetes genomes reveal the molecular basis of ectomycorrhizal truffle lifestyle.</title>
        <authorList>
            <person name="Murat C."/>
            <person name="Payen T."/>
            <person name="Noel B."/>
            <person name="Kuo A."/>
            <person name="Morin E."/>
            <person name="Chen J."/>
            <person name="Kohler A."/>
            <person name="Krizsan K."/>
            <person name="Balestrini R."/>
            <person name="Da Silva C."/>
            <person name="Montanini B."/>
            <person name="Hainaut M."/>
            <person name="Levati E."/>
            <person name="Barry K.W."/>
            <person name="Belfiori B."/>
            <person name="Cichocki N."/>
            <person name="Clum A."/>
            <person name="Dockter R.B."/>
            <person name="Fauchery L."/>
            <person name="Guy J."/>
            <person name="Iotti M."/>
            <person name="Le Tacon F."/>
            <person name="Lindquist E.A."/>
            <person name="Lipzen A."/>
            <person name="Malagnac F."/>
            <person name="Mello A."/>
            <person name="Molinier V."/>
            <person name="Miyauchi S."/>
            <person name="Poulain J."/>
            <person name="Riccioni C."/>
            <person name="Rubini A."/>
            <person name="Sitrit Y."/>
            <person name="Splivallo R."/>
            <person name="Traeger S."/>
            <person name="Wang M."/>
            <person name="Zifcakova L."/>
            <person name="Wipf D."/>
            <person name="Zambonelli A."/>
            <person name="Paolocci F."/>
            <person name="Nowrousian M."/>
            <person name="Ottonello S."/>
            <person name="Baldrian P."/>
            <person name="Spatafora J.W."/>
            <person name="Henrissat B."/>
            <person name="Nagy L.G."/>
            <person name="Aury J.M."/>
            <person name="Wincker P."/>
            <person name="Grigoriev I.V."/>
            <person name="Bonfante P."/>
            <person name="Martin F.M."/>
        </authorList>
    </citation>
    <scope>NUCLEOTIDE SEQUENCE [LARGE SCALE GENOMIC DNA]</scope>
    <source>
        <strain evidence="2 3">CCBAS932</strain>
    </source>
</reference>
<feature type="compositionally biased region" description="Pro residues" evidence="1">
    <location>
        <begin position="130"/>
        <end position="139"/>
    </location>
</feature>
<dbReference type="Proteomes" id="UP000277580">
    <property type="component" value="Unassembled WGS sequence"/>
</dbReference>
<organism evidence="2 3">
    <name type="scientific">Morchella conica CCBAS932</name>
    <dbReference type="NCBI Taxonomy" id="1392247"/>
    <lineage>
        <taxon>Eukaryota</taxon>
        <taxon>Fungi</taxon>
        <taxon>Dikarya</taxon>
        <taxon>Ascomycota</taxon>
        <taxon>Pezizomycotina</taxon>
        <taxon>Pezizomycetes</taxon>
        <taxon>Pezizales</taxon>
        <taxon>Morchellaceae</taxon>
        <taxon>Morchella</taxon>
    </lineage>
</organism>
<feature type="compositionally biased region" description="Basic and acidic residues" evidence="1">
    <location>
        <begin position="47"/>
        <end position="64"/>
    </location>
</feature>
<evidence type="ECO:0000256" key="1">
    <source>
        <dbReference type="SAM" id="MobiDB-lite"/>
    </source>
</evidence>
<sequence length="258" mass="28307">MDFSALSNSELYWNPWSSTEQLTIIATEQPIRTVPETTMDISTTTTVDKEAVVQDGDASIKPDDPPPPQIIEEEKEEEHNITAVDLPPQKDAKEQPTKDVTPPPQEIQGPTPKIMDPPPPEVKVEAHISPPTPPSPTPQKKPFVGIKSFRVQGIPKSWAEDKFAHYLTSQGLDPQSFTASLYPSCSGADVSQTAVLNLKLQGPPPELVKPVVENGNESIFVDVPEHVAGEKGVQFEIDTNFYDLTPLNTPEEGRDIVE</sequence>
<feature type="region of interest" description="Disordered" evidence="1">
    <location>
        <begin position="35"/>
        <end position="143"/>
    </location>
</feature>
<gene>
    <name evidence="2" type="ORF">P167DRAFT_627</name>
</gene>
<dbReference type="InParanoid" id="A0A3N4L3K8"/>
<accession>A0A3N4L3K8</accession>
<protein>
    <submittedName>
        <fullName evidence="2">Uncharacterized protein</fullName>
    </submittedName>
</protein>